<dbReference type="Proteomes" id="UP001564626">
    <property type="component" value="Unassembled WGS sequence"/>
</dbReference>
<evidence type="ECO:0000313" key="3">
    <source>
        <dbReference type="Proteomes" id="UP001564626"/>
    </source>
</evidence>
<dbReference type="SMART" id="SM00065">
    <property type="entry name" value="GAF"/>
    <property type="match status" value="1"/>
</dbReference>
<keyword evidence="3" id="KW-1185">Reference proteome</keyword>
<dbReference type="InterPro" id="IPR003018">
    <property type="entry name" value="GAF"/>
</dbReference>
<feature type="domain" description="GAF" evidence="1">
    <location>
        <begin position="26"/>
        <end position="174"/>
    </location>
</feature>
<protein>
    <submittedName>
        <fullName evidence="2">GAF domain-containing protein</fullName>
    </submittedName>
</protein>
<dbReference type="Gene3D" id="3.30.450.40">
    <property type="match status" value="1"/>
</dbReference>
<reference evidence="2 3" key="1">
    <citation type="submission" date="2024-08" db="EMBL/GenBank/DDBJ databases">
        <title>Genome mining of Saccharopolyspora cebuensis PGLac3 from Nigerian medicinal plant.</title>
        <authorList>
            <person name="Ezeobiora C.E."/>
            <person name="Igbokwe N.H."/>
            <person name="Amin D.H."/>
            <person name="Mendie U.E."/>
        </authorList>
    </citation>
    <scope>NUCLEOTIDE SEQUENCE [LARGE SCALE GENOMIC DNA]</scope>
    <source>
        <strain evidence="2 3">PGLac3</strain>
    </source>
</reference>
<accession>A0ABV4CMT7</accession>
<sequence>MRFEEDIEKFADTVTDLARDLIAPRSLSETLNRITQLAVDTLAGCDHAGVLLVRPGRRVEAVASTSQLVEGSDKAQGDLGEGPCFDAAREGRSYRVVDMRTETRWPRYAPAARELGIGAMMGFQLFAEPDSLAALDLYSEEPYTLTPKSQQLAWLFASHAAVAIAGSRGGDELRIEG</sequence>
<evidence type="ECO:0000313" key="2">
    <source>
        <dbReference type="EMBL" id="MEY8042403.1"/>
    </source>
</evidence>
<dbReference type="Pfam" id="PF13185">
    <property type="entry name" value="GAF_2"/>
    <property type="match status" value="1"/>
</dbReference>
<gene>
    <name evidence="2" type="ORF">AB8O55_23585</name>
</gene>
<dbReference type="EMBL" id="JBGEHV010000056">
    <property type="protein sequence ID" value="MEY8042403.1"/>
    <property type="molecule type" value="Genomic_DNA"/>
</dbReference>
<name>A0ABV4CMT7_9PSEU</name>
<dbReference type="SUPFAM" id="SSF55781">
    <property type="entry name" value="GAF domain-like"/>
    <property type="match status" value="1"/>
</dbReference>
<comment type="caution">
    <text evidence="2">The sequence shown here is derived from an EMBL/GenBank/DDBJ whole genome shotgun (WGS) entry which is preliminary data.</text>
</comment>
<dbReference type="RefSeq" id="WP_345356955.1">
    <property type="nucleotide sequence ID" value="NZ_BAABII010000003.1"/>
</dbReference>
<organism evidence="2 3">
    <name type="scientific">Saccharopolyspora cebuensis</name>
    <dbReference type="NCBI Taxonomy" id="418759"/>
    <lineage>
        <taxon>Bacteria</taxon>
        <taxon>Bacillati</taxon>
        <taxon>Actinomycetota</taxon>
        <taxon>Actinomycetes</taxon>
        <taxon>Pseudonocardiales</taxon>
        <taxon>Pseudonocardiaceae</taxon>
        <taxon>Saccharopolyspora</taxon>
    </lineage>
</organism>
<dbReference type="InterPro" id="IPR029016">
    <property type="entry name" value="GAF-like_dom_sf"/>
</dbReference>
<evidence type="ECO:0000259" key="1">
    <source>
        <dbReference type="SMART" id="SM00065"/>
    </source>
</evidence>
<proteinExistence type="predicted"/>